<organism evidence="1 2">
    <name type="scientific">Pseudomassariella vexata</name>
    <dbReference type="NCBI Taxonomy" id="1141098"/>
    <lineage>
        <taxon>Eukaryota</taxon>
        <taxon>Fungi</taxon>
        <taxon>Dikarya</taxon>
        <taxon>Ascomycota</taxon>
        <taxon>Pezizomycotina</taxon>
        <taxon>Sordariomycetes</taxon>
        <taxon>Xylariomycetidae</taxon>
        <taxon>Amphisphaeriales</taxon>
        <taxon>Pseudomassariaceae</taxon>
        <taxon>Pseudomassariella</taxon>
    </lineage>
</organism>
<dbReference type="PANTHER" id="PTHR38115:SF1">
    <property type="entry name" value="LIPOCALIN-LIKE DOMAIN-CONTAINING PROTEIN"/>
    <property type="match status" value="1"/>
</dbReference>
<evidence type="ECO:0000313" key="2">
    <source>
        <dbReference type="Proteomes" id="UP000193689"/>
    </source>
</evidence>
<name>A0A1Y2E7K5_9PEZI</name>
<dbReference type="GeneID" id="63776017"/>
<dbReference type="RefSeq" id="XP_040718041.1">
    <property type="nucleotide sequence ID" value="XM_040859805.1"/>
</dbReference>
<reference evidence="1 2" key="1">
    <citation type="submission" date="2016-07" db="EMBL/GenBank/DDBJ databases">
        <title>Pervasive Adenine N6-methylation of Active Genes in Fungi.</title>
        <authorList>
            <consortium name="DOE Joint Genome Institute"/>
            <person name="Mondo S.J."/>
            <person name="Dannebaum R.O."/>
            <person name="Kuo R.C."/>
            <person name="Labutti K."/>
            <person name="Haridas S."/>
            <person name="Kuo A."/>
            <person name="Salamov A."/>
            <person name="Ahrendt S.R."/>
            <person name="Lipzen A."/>
            <person name="Sullivan W."/>
            <person name="Andreopoulos W.B."/>
            <person name="Clum A."/>
            <person name="Lindquist E."/>
            <person name="Daum C."/>
            <person name="Ramamoorthy G.K."/>
            <person name="Gryganskyi A."/>
            <person name="Culley D."/>
            <person name="Magnuson J.K."/>
            <person name="James T.Y."/>
            <person name="O'Malley M.A."/>
            <person name="Stajich J.E."/>
            <person name="Spatafora J.W."/>
            <person name="Visel A."/>
            <person name="Grigoriev I.V."/>
        </authorList>
    </citation>
    <scope>NUCLEOTIDE SEQUENCE [LARGE SCALE GENOMIC DNA]</scope>
    <source>
        <strain evidence="1 2">CBS 129021</strain>
    </source>
</reference>
<dbReference type="InParanoid" id="A0A1Y2E7K5"/>
<evidence type="ECO:0008006" key="3">
    <source>
        <dbReference type="Google" id="ProtNLM"/>
    </source>
</evidence>
<evidence type="ECO:0000313" key="1">
    <source>
        <dbReference type="EMBL" id="ORY67417.1"/>
    </source>
</evidence>
<sequence>MAAPSEITVRNLSGSWKSNARLTDDPTAAMELQGVSWLVRKVIARAEINLAITQTTDASTGVSHIATVQKTLGRVMEADFVLDWQERGQVHAVFGQQDVKSRFCDVEQIEETFLREGWEPGLQEVVEVIVEGSGCTAWQVWGFEVIDGERHHVRRSLVAKGEKQQMIKMVYDWDEPKEV</sequence>
<accession>A0A1Y2E7K5</accession>
<dbReference type="EMBL" id="MCFJ01000004">
    <property type="protein sequence ID" value="ORY67417.1"/>
    <property type="molecule type" value="Genomic_DNA"/>
</dbReference>
<gene>
    <name evidence="1" type="ORF">BCR38DRAFT_426986</name>
</gene>
<dbReference type="OrthoDB" id="425354at2759"/>
<dbReference type="InterPro" id="IPR053037">
    <property type="entry name" value="Pericyclase_pydY-like"/>
</dbReference>
<proteinExistence type="predicted"/>
<keyword evidence="2" id="KW-1185">Reference proteome</keyword>
<comment type="caution">
    <text evidence="1">The sequence shown here is derived from an EMBL/GenBank/DDBJ whole genome shotgun (WGS) entry which is preliminary data.</text>
</comment>
<dbReference type="AlphaFoldDB" id="A0A1Y2E7K5"/>
<dbReference type="Proteomes" id="UP000193689">
    <property type="component" value="Unassembled WGS sequence"/>
</dbReference>
<dbReference type="PANTHER" id="PTHR38115">
    <property type="entry name" value="LIPOCALIN-LIKE DOMAIN-CONTAINING PROTEIN"/>
    <property type="match status" value="1"/>
</dbReference>
<protein>
    <recommendedName>
        <fullName evidence="3">LCCL domain-containing protein</fullName>
    </recommendedName>
</protein>